<evidence type="ECO:0000256" key="4">
    <source>
        <dbReference type="ARBA" id="ARBA00022763"/>
    </source>
</evidence>
<dbReference type="InterPro" id="IPR003717">
    <property type="entry name" value="RecO"/>
</dbReference>
<evidence type="ECO:0000313" key="10">
    <source>
        <dbReference type="EMBL" id="RXZ53165.1"/>
    </source>
</evidence>
<dbReference type="Gene3D" id="1.20.1440.120">
    <property type="entry name" value="Recombination protein O, C-terminal domain"/>
    <property type="match status" value="1"/>
</dbReference>
<comment type="similarity">
    <text evidence="2 8">Belongs to the RecO family.</text>
</comment>
<accession>A0A4Q2JVX2</accession>
<reference evidence="10 11" key="1">
    <citation type="submission" date="2019-01" db="EMBL/GenBank/DDBJ databases">
        <title>Senegalimassilia sp. nov. KGMB04484 isolated human feces.</title>
        <authorList>
            <person name="Han K.-I."/>
            <person name="Kim J.-S."/>
            <person name="Lee K.C."/>
            <person name="Suh M.K."/>
            <person name="Eom M.K."/>
            <person name="Lee J.H."/>
            <person name="Park S.-H."/>
            <person name="Kang S.W."/>
            <person name="Park J.-E."/>
            <person name="Oh B.S."/>
            <person name="Yu S.Y."/>
            <person name="Choi S.-H."/>
            <person name="Lee D.H."/>
            <person name="Yoon H."/>
            <person name="Kim B.-Y."/>
            <person name="Lee J.H."/>
            <person name="Lee J.-S."/>
        </authorList>
    </citation>
    <scope>NUCLEOTIDE SEQUENCE [LARGE SCALE GENOMIC DNA]</scope>
    <source>
        <strain evidence="10 11">KGMB04484</strain>
    </source>
</reference>
<comment type="function">
    <text evidence="1 8">Involved in DNA repair and RecF pathway recombination.</text>
</comment>
<protein>
    <recommendedName>
        <fullName evidence="3 8">DNA repair protein RecO</fullName>
    </recommendedName>
    <alternativeName>
        <fullName evidence="7 8">Recombination protein O</fullName>
    </alternativeName>
</protein>
<dbReference type="InterPro" id="IPR022572">
    <property type="entry name" value="DNA_rep/recomb_RecO_N"/>
</dbReference>
<comment type="caution">
    <text evidence="10">The sequence shown here is derived from an EMBL/GenBank/DDBJ whole genome shotgun (WGS) entry which is preliminary data.</text>
</comment>
<dbReference type="GO" id="GO:0006302">
    <property type="term" value="P:double-strand break repair"/>
    <property type="evidence" value="ECO:0007669"/>
    <property type="project" value="TreeGrafter"/>
</dbReference>
<proteinExistence type="inferred from homology"/>
<evidence type="ECO:0000256" key="7">
    <source>
        <dbReference type="ARBA" id="ARBA00033409"/>
    </source>
</evidence>
<gene>
    <name evidence="8 10" type="primary">recO</name>
    <name evidence="10" type="ORF">ET524_00605</name>
</gene>
<dbReference type="PANTHER" id="PTHR33991">
    <property type="entry name" value="DNA REPAIR PROTEIN RECO"/>
    <property type="match status" value="1"/>
</dbReference>
<dbReference type="HAMAP" id="MF_00201">
    <property type="entry name" value="RecO"/>
    <property type="match status" value="1"/>
</dbReference>
<evidence type="ECO:0000256" key="3">
    <source>
        <dbReference type="ARBA" id="ARBA00021310"/>
    </source>
</evidence>
<dbReference type="PANTHER" id="PTHR33991:SF1">
    <property type="entry name" value="DNA REPAIR PROTEIN RECO"/>
    <property type="match status" value="1"/>
</dbReference>
<keyword evidence="5 8" id="KW-0233">DNA recombination</keyword>
<dbReference type="SUPFAM" id="SSF50249">
    <property type="entry name" value="Nucleic acid-binding proteins"/>
    <property type="match status" value="1"/>
</dbReference>
<dbReference type="OrthoDB" id="9812244at2"/>
<dbReference type="GO" id="GO:0006310">
    <property type="term" value="P:DNA recombination"/>
    <property type="evidence" value="ECO:0007669"/>
    <property type="project" value="UniProtKB-UniRule"/>
</dbReference>
<organism evidence="10 11">
    <name type="scientific">Senegalimassilia faecalis</name>
    <dbReference type="NCBI Taxonomy" id="2509433"/>
    <lineage>
        <taxon>Bacteria</taxon>
        <taxon>Bacillati</taxon>
        <taxon>Actinomycetota</taxon>
        <taxon>Coriobacteriia</taxon>
        <taxon>Coriobacteriales</taxon>
        <taxon>Coriobacteriaceae</taxon>
        <taxon>Senegalimassilia</taxon>
    </lineage>
</organism>
<name>A0A4Q2JVX2_9ACTN</name>
<keyword evidence="11" id="KW-1185">Reference proteome</keyword>
<evidence type="ECO:0000256" key="5">
    <source>
        <dbReference type="ARBA" id="ARBA00023172"/>
    </source>
</evidence>
<keyword evidence="6 8" id="KW-0234">DNA repair</keyword>
<dbReference type="RefSeq" id="WP_129422896.1">
    <property type="nucleotide sequence ID" value="NZ_SDPW01000001.1"/>
</dbReference>
<dbReference type="EMBL" id="SDPW01000001">
    <property type="protein sequence ID" value="RXZ53165.1"/>
    <property type="molecule type" value="Genomic_DNA"/>
</dbReference>
<dbReference type="NCBIfam" id="TIGR00613">
    <property type="entry name" value="reco"/>
    <property type="match status" value="1"/>
</dbReference>
<evidence type="ECO:0000256" key="6">
    <source>
        <dbReference type="ARBA" id="ARBA00023204"/>
    </source>
</evidence>
<dbReference type="GO" id="GO:0043590">
    <property type="term" value="C:bacterial nucleoid"/>
    <property type="evidence" value="ECO:0007669"/>
    <property type="project" value="TreeGrafter"/>
</dbReference>
<evidence type="ECO:0000259" key="9">
    <source>
        <dbReference type="Pfam" id="PF11967"/>
    </source>
</evidence>
<dbReference type="SUPFAM" id="SSF57863">
    <property type="entry name" value="ArfGap/RecO-like zinc finger"/>
    <property type="match status" value="1"/>
</dbReference>
<evidence type="ECO:0000256" key="2">
    <source>
        <dbReference type="ARBA" id="ARBA00007452"/>
    </source>
</evidence>
<evidence type="ECO:0000256" key="1">
    <source>
        <dbReference type="ARBA" id="ARBA00003065"/>
    </source>
</evidence>
<evidence type="ECO:0000313" key="11">
    <source>
        <dbReference type="Proteomes" id="UP000293345"/>
    </source>
</evidence>
<dbReference type="Gene3D" id="2.40.50.140">
    <property type="entry name" value="Nucleic acid-binding proteins"/>
    <property type="match status" value="1"/>
</dbReference>
<dbReference type="AlphaFoldDB" id="A0A4Q2JVX2"/>
<evidence type="ECO:0000256" key="8">
    <source>
        <dbReference type="HAMAP-Rule" id="MF_00201"/>
    </source>
</evidence>
<dbReference type="Pfam" id="PF02565">
    <property type="entry name" value="RecO_C"/>
    <property type="match status" value="1"/>
</dbReference>
<dbReference type="InterPro" id="IPR012340">
    <property type="entry name" value="NA-bd_OB-fold"/>
</dbReference>
<feature type="domain" description="DNA replication/recombination mediator RecO N-terminal" evidence="9">
    <location>
        <begin position="5"/>
        <end position="79"/>
    </location>
</feature>
<dbReference type="Proteomes" id="UP000293345">
    <property type="component" value="Unassembled WGS sequence"/>
</dbReference>
<dbReference type="InterPro" id="IPR037278">
    <property type="entry name" value="ARFGAP/RecO"/>
</dbReference>
<keyword evidence="4 8" id="KW-0227">DNA damage</keyword>
<sequence>MAQQTYTARVIVLRKTKLGETDLILSLLAQNGSQLRAVAKGARRPSSQFASRLELGAEADVLFARGRSLDIVKEVRLCAGNGALRQSIERTAAATPMLELLDRITQADLENPKLFACTSAALCALDGADALHAPAISAAHLLKTFAFAGVRPTLDSCCLCGQPIDAQQADAQAQGIAFSYAEGGVECQACVTPDAVRINAATISWARALLGMRFSDIAHADIDQSSVFGVLRLCQAWAHMHASTNLKSLAFLFTCGLF</sequence>
<dbReference type="InterPro" id="IPR042242">
    <property type="entry name" value="RecO_C"/>
</dbReference>
<dbReference type="Pfam" id="PF11967">
    <property type="entry name" value="RecO_N"/>
    <property type="match status" value="1"/>
</dbReference>